<feature type="domain" description="Protein FecR C-terminal" evidence="2">
    <location>
        <begin position="263"/>
        <end position="330"/>
    </location>
</feature>
<dbReference type="PANTHER" id="PTHR30273:SF2">
    <property type="entry name" value="PROTEIN FECR"/>
    <property type="match status" value="1"/>
</dbReference>
<name>A0A4Q1BZ57_9BACT</name>
<evidence type="ECO:0000259" key="1">
    <source>
        <dbReference type="Pfam" id="PF04773"/>
    </source>
</evidence>
<dbReference type="InterPro" id="IPR012373">
    <property type="entry name" value="Ferrdict_sens_TM"/>
</dbReference>
<evidence type="ECO:0000259" key="2">
    <source>
        <dbReference type="Pfam" id="PF16344"/>
    </source>
</evidence>
<comment type="caution">
    <text evidence="3">The sequence shown here is derived from an EMBL/GenBank/DDBJ whole genome shotgun (WGS) entry which is preliminary data.</text>
</comment>
<dbReference type="Gene3D" id="3.55.50.30">
    <property type="match status" value="1"/>
</dbReference>
<dbReference type="Proteomes" id="UP000289455">
    <property type="component" value="Unassembled WGS sequence"/>
</dbReference>
<dbReference type="PANTHER" id="PTHR30273">
    <property type="entry name" value="PERIPLASMIC SIGNAL SENSOR AND SIGMA FACTOR ACTIVATOR FECR-RELATED"/>
    <property type="match status" value="1"/>
</dbReference>
<gene>
    <name evidence="3" type="ORF">ESB04_07770</name>
</gene>
<protein>
    <submittedName>
        <fullName evidence="3">FecR family protein</fullName>
    </submittedName>
</protein>
<dbReference type="InterPro" id="IPR032508">
    <property type="entry name" value="FecR_C"/>
</dbReference>
<feature type="domain" description="FecR protein" evidence="1">
    <location>
        <begin position="122"/>
        <end position="209"/>
    </location>
</feature>
<proteinExistence type="predicted"/>
<accession>A0A4Q1BZ57</accession>
<dbReference type="OrthoDB" id="645173at2"/>
<evidence type="ECO:0000313" key="3">
    <source>
        <dbReference type="EMBL" id="RXK48842.1"/>
    </source>
</evidence>
<dbReference type="AlphaFoldDB" id="A0A4Q1BZ57"/>
<dbReference type="Pfam" id="PF04773">
    <property type="entry name" value="FecR"/>
    <property type="match status" value="1"/>
</dbReference>
<evidence type="ECO:0000313" key="4">
    <source>
        <dbReference type="Proteomes" id="UP000289455"/>
    </source>
</evidence>
<dbReference type="Pfam" id="PF16344">
    <property type="entry name" value="FecR_C"/>
    <property type="match status" value="1"/>
</dbReference>
<organism evidence="3 4">
    <name type="scientific">Aquirufa rosea</name>
    <dbReference type="NCBI Taxonomy" id="2509241"/>
    <lineage>
        <taxon>Bacteria</taxon>
        <taxon>Pseudomonadati</taxon>
        <taxon>Bacteroidota</taxon>
        <taxon>Cytophagia</taxon>
        <taxon>Cytophagales</taxon>
        <taxon>Flectobacillaceae</taxon>
        <taxon>Aquirufa</taxon>
    </lineage>
</organism>
<dbReference type="RefSeq" id="WP_129027166.1">
    <property type="nucleotide sequence ID" value="NZ_SDHY01000004.1"/>
</dbReference>
<sequence length="336" mass="38327">MNTREFDHLLSKYEQGKCTPEEKIFLESITYDNMDAHADLKHIFDENKIQQEEDRLWNKLFSSAFQNENKIHFLFKSRFPKIAFAASLVLIFSISMYLKYPELFQKSIQESKGLETHNFSSKNQSLQLPDGSTVILEKNSSLIVSEDFGKLNRTVFLKGKGYFKVARNEKKPFLVRMGDLVTEVLGTSFKVGLDSKSKSIEVAVLSGKVSVYLNSKNGSMRNLNGVVLTPNLKAIYNLENQTIQESIVEDPILIVPGLQKSDFTFDEIQFGALKDRFKYYYGVDIIFVNKEIEKCLFTGDLWGLNLYKQLEVACSSVNAKFEIRGSTVFINGKSCN</sequence>
<dbReference type="EMBL" id="SDHY01000004">
    <property type="protein sequence ID" value="RXK48842.1"/>
    <property type="molecule type" value="Genomic_DNA"/>
</dbReference>
<dbReference type="GO" id="GO:0016989">
    <property type="term" value="F:sigma factor antagonist activity"/>
    <property type="evidence" value="ECO:0007669"/>
    <property type="project" value="TreeGrafter"/>
</dbReference>
<dbReference type="InterPro" id="IPR006860">
    <property type="entry name" value="FecR"/>
</dbReference>
<dbReference type="Gene3D" id="2.60.120.1440">
    <property type="match status" value="1"/>
</dbReference>
<keyword evidence="4" id="KW-1185">Reference proteome</keyword>
<reference evidence="3 4" key="1">
    <citation type="submission" date="2019-01" db="EMBL/GenBank/DDBJ databases">
        <title>Cytophagaceae bacterium strain CAR-16.</title>
        <authorList>
            <person name="Chen W.-M."/>
        </authorList>
    </citation>
    <scope>NUCLEOTIDE SEQUENCE [LARGE SCALE GENOMIC DNA]</scope>
    <source>
        <strain evidence="3 4">CAR-16</strain>
    </source>
</reference>